<gene>
    <name evidence="1" type="ORF">UFOVP273_73</name>
</gene>
<reference evidence="1" key="1">
    <citation type="submission" date="2020-04" db="EMBL/GenBank/DDBJ databases">
        <authorList>
            <person name="Chiriac C."/>
            <person name="Salcher M."/>
            <person name="Ghai R."/>
            <person name="Kavagutti S V."/>
        </authorList>
    </citation>
    <scope>NUCLEOTIDE SEQUENCE</scope>
</reference>
<evidence type="ECO:0000313" key="1">
    <source>
        <dbReference type="EMBL" id="CAB4134454.1"/>
    </source>
</evidence>
<sequence>MKQVSLFPAYGRKYKTPDAVLRDWNDGKDFQLLRGSPYCSIRDLEQIKSMYSSAYIVYGPDNQYSVKIY</sequence>
<organism evidence="1">
    <name type="scientific">uncultured Caudovirales phage</name>
    <dbReference type="NCBI Taxonomy" id="2100421"/>
    <lineage>
        <taxon>Viruses</taxon>
        <taxon>Duplodnaviria</taxon>
        <taxon>Heunggongvirae</taxon>
        <taxon>Uroviricota</taxon>
        <taxon>Caudoviricetes</taxon>
        <taxon>Peduoviridae</taxon>
        <taxon>Maltschvirus</taxon>
        <taxon>Maltschvirus maltsch</taxon>
    </lineage>
</organism>
<accession>A0A6J5LIQ3</accession>
<proteinExistence type="predicted"/>
<dbReference type="EMBL" id="LR796284">
    <property type="protein sequence ID" value="CAB4134454.1"/>
    <property type="molecule type" value="Genomic_DNA"/>
</dbReference>
<name>A0A6J5LIQ3_9CAUD</name>
<protein>
    <submittedName>
        <fullName evidence="1">Uncharacterized protein</fullName>
    </submittedName>
</protein>